<dbReference type="RefSeq" id="WP_338575510.1">
    <property type="nucleotide sequence ID" value="NZ_CP146369.1"/>
</dbReference>
<reference evidence="2 3" key="1">
    <citation type="submission" date="2024-02" db="EMBL/GenBank/DDBJ databases">
        <title>Distribution and functional of Brevundimonas-related endobacteria within Verticillium dahliae.</title>
        <authorList>
            <person name="Zeng H."/>
        </authorList>
    </citation>
    <scope>NUCLEOTIDE SEQUENCE [LARGE SCALE GENOMIC DNA]</scope>
    <source>
        <strain evidence="2 3">TRM 44200</strain>
    </source>
</reference>
<keyword evidence="3" id="KW-1185">Reference proteome</keyword>
<sequence length="133" mass="14639">MPGVAGGLDAERARARRGIGGEKLVNPGVPQHGVDWLQRRDIALGRQDGSRLMSMEGRADGGLPAQNAAGRNHAHADPLPGRKEAEGAVQDEIEGVVWRRLARNQRKAPRRLHEDSLNLRRQDVVAWMVLHPE</sequence>
<evidence type="ECO:0000313" key="2">
    <source>
        <dbReference type="EMBL" id="WWT53642.1"/>
    </source>
</evidence>
<gene>
    <name evidence="2" type="ORF">V8J38_10265</name>
</gene>
<feature type="compositionally biased region" description="Basic and acidic residues" evidence="1">
    <location>
        <begin position="74"/>
        <end position="86"/>
    </location>
</feature>
<proteinExistence type="predicted"/>
<dbReference type="EMBL" id="CP146369">
    <property type="protein sequence ID" value="WWT53642.1"/>
    <property type="molecule type" value="Genomic_DNA"/>
</dbReference>
<accession>A0ABZ2I7M5</accession>
<feature type="region of interest" description="Disordered" evidence="1">
    <location>
        <begin position="53"/>
        <end position="88"/>
    </location>
</feature>
<evidence type="ECO:0000256" key="1">
    <source>
        <dbReference type="SAM" id="MobiDB-lite"/>
    </source>
</evidence>
<name>A0ABZ2I7M5_9CAUL</name>
<dbReference type="Proteomes" id="UP001363460">
    <property type="component" value="Chromosome"/>
</dbReference>
<organism evidence="2 3">
    <name type="scientific">Brevundimonas olei</name>
    <dbReference type="NCBI Taxonomy" id="657642"/>
    <lineage>
        <taxon>Bacteria</taxon>
        <taxon>Pseudomonadati</taxon>
        <taxon>Pseudomonadota</taxon>
        <taxon>Alphaproteobacteria</taxon>
        <taxon>Caulobacterales</taxon>
        <taxon>Caulobacteraceae</taxon>
        <taxon>Brevundimonas</taxon>
    </lineage>
</organism>
<evidence type="ECO:0000313" key="3">
    <source>
        <dbReference type="Proteomes" id="UP001363460"/>
    </source>
</evidence>
<protein>
    <submittedName>
        <fullName evidence="2">Uncharacterized protein</fullName>
    </submittedName>
</protein>